<dbReference type="EMBL" id="BARV01040167">
    <property type="protein sequence ID" value="GAI51422.1"/>
    <property type="molecule type" value="Genomic_DNA"/>
</dbReference>
<name>X1P523_9ZZZZ</name>
<dbReference type="PANTHER" id="PTHR23519:SF1">
    <property type="entry name" value="AUTOPHAGY-RELATED PROTEIN 22"/>
    <property type="match status" value="1"/>
</dbReference>
<feature type="domain" description="Major facilitator superfamily (MFS) profile" evidence="6">
    <location>
        <begin position="1"/>
        <end position="117"/>
    </location>
</feature>
<keyword evidence="3 5" id="KW-1133">Transmembrane helix</keyword>
<organism evidence="7">
    <name type="scientific">marine sediment metagenome</name>
    <dbReference type="NCBI Taxonomy" id="412755"/>
    <lineage>
        <taxon>unclassified sequences</taxon>
        <taxon>metagenomes</taxon>
        <taxon>ecological metagenomes</taxon>
    </lineage>
</organism>
<evidence type="ECO:0000256" key="3">
    <source>
        <dbReference type="ARBA" id="ARBA00022989"/>
    </source>
</evidence>
<dbReference type="Gene3D" id="1.20.1250.20">
    <property type="entry name" value="MFS general substrate transporter like domains"/>
    <property type="match status" value="1"/>
</dbReference>
<evidence type="ECO:0000313" key="7">
    <source>
        <dbReference type="EMBL" id="GAI51422.1"/>
    </source>
</evidence>
<dbReference type="PANTHER" id="PTHR23519">
    <property type="entry name" value="AUTOPHAGY-RELATED PROTEIN 22"/>
    <property type="match status" value="1"/>
</dbReference>
<dbReference type="InterPro" id="IPR050495">
    <property type="entry name" value="ATG22/LtaA_families"/>
</dbReference>
<dbReference type="InterPro" id="IPR020846">
    <property type="entry name" value="MFS_dom"/>
</dbReference>
<sequence>WCLALFLAGIAISRWMFWLVGPLAGICLGGTWVSARTMLVELSPKEKIGQMFGLFGLAGRFSSILGPIVWGIITTWAFAHLGLFKYRLAIASVFIFMFLGLLLFQGVPDPRKVRLEN</sequence>
<dbReference type="AlphaFoldDB" id="X1P523"/>
<dbReference type="SUPFAM" id="SSF103473">
    <property type="entry name" value="MFS general substrate transporter"/>
    <property type="match status" value="1"/>
</dbReference>
<evidence type="ECO:0000256" key="5">
    <source>
        <dbReference type="SAM" id="Phobius"/>
    </source>
</evidence>
<dbReference type="PROSITE" id="PS50850">
    <property type="entry name" value="MFS"/>
    <property type="match status" value="1"/>
</dbReference>
<gene>
    <name evidence="7" type="ORF">S06H3_61298</name>
</gene>
<comment type="subcellular location">
    <subcellularLocation>
        <location evidence="1">Endomembrane system</location>
        <topology evidence="1">Multi-pass membrane protein</topology>
    </subcellularLocation>
</comment>
<dbReference type="InterPro" id="IPR036259">
    <property type="entry name" value="MFS_trans_sf"/>
</dbReference>
<dbReference type="GO" id="GO:0012505">
    <property type="term" value="C:endomembrane system"/>
    <property type="evidence" value="ECO:0007669"/>
    <property type="project" value="UniProtKB-SubCell"/>
</dbReference>
<proteinExistence type="predicted"/>
<dbReference type="Pfam" id="PF07690">
    <property type="entry name" value="MFS_1"/>
    <property type="match status" value="1"/>
</dbReference>
<accession>X1P523</accession>
<feature type="transmembrane region" description="Helical" evidence="5">
    <location>
        <begin position="15"/>
        <end position="33"/>
    </location>
</feature>
<comment type="caution">
    <text evidence="7">The sequence shown here is derived from an EMBL/GenBank/DDBJ whole genome shotgun (WGS) entry which is preliminary data.</text>
</comment>
<evidence type="ECO:0000256" key="1">
    <source>
        <dbReference type="ARBA" id="ARBA00004127"/>
    </source>
</evidence>
<feature type="non-terminal residue" evidence="7">
    <location>
        <position position="1"/>
    </location>
</feature>
<dbReference type="GO" id="GO:0022857">
    <property type="term" value="F:transmembrane transporter activity"/>
    <property type="evidence" value="ECO:0007669"/>
    <property type="project" value="InterPro"/>
</dbReference>
<protein>
    <recommendedName>
        <fullName evidence="6">Major facilitator superfamily (MFS) profile domain-containing protein</fullName>
    </recommendedName>
</protein>
<evidence type="ECO:0000256" key="2">
    <source>
        <dbReference type="ARBA" id="ARBA00022692"/>
    </source>
</evidence>
<reference evidence="7" key="1">
    <citation type="journal article" date="2014" name="Front. Microbiol.">
        <title>High frequency of phylogenetically diverse reductive dehalogenase-homologous genes in deep subseafloor sedimentary metagenomes.</title>
        <authorList>
            <person name="Kawai M."/>
            <person name="Futagami T."/>
            <person name="Toyoda A."/>
            <person name="Takaki Y."/>
            <person name="Nishi S."/>
            <person name="Hori S."/>
            <person name="Arai W."/>
            <person name="Tsubouchi T."/>
            <person name="Morono Y."/>
            <person name="Uchiyama I."/>
            <person name="Ito T."/>
            <person name="Fujiyama A."/>
            <person name="Inagaki F."/>
            <person name="Takami H."/>
        </authorList>
    </citation>
    <scope>NUCLEOTIDE SEQUENCE</scope>
    <source>
        <strain evidence="7">Expedition CK06-06</strain>
    </source>
</reference>
<evidence type="ECO:0000256" key="4">
    <source>
        <dbReference type="ARBA" id="ARBA00023136"/>
    </source>
</evidence>
<dbReference type="InterPro" id="IPR011701">
    <property type="entry name" value="MFS"/>
</dbReference>
<feature type="transmembrane region" description="Helical" evidence="5">
    <location>
        <begin position="54"/>
        <end position="78"/>
    </location>
</feature>
<keyword evidence="2 5" id="KW-0812">Transmembrane</keyword>
<evidence type="ECO:0000259" key="6">
    <source>
        <dbReference type="PROSITE" id="PS50850"/>
    </source>
</evidence>
<feature type="transmembrane region" description="Helical" evidence="5">
    <location>
        <begin position="84"/>
        <end position="104"/>
    </location>
</feature>
<keyword evidence="4 5" id="KW-0472">Membrane</keyword>